<dbReference type="Proteomes" id="UP000032568">
    <property type="component" value="Chromosome"/>
</dbReference>
<dbReference type="EMBL" id="CP059735">
    <property type="protein sequence ID" value="WDD96705.1"/>
    <property type="molecule type" value="Genomic_DNA"/>
</dbReference>
<dbReference type="AlphaFoldDB" id="A0AAE9YIJ0"/>
<reference evidence="1 2" key="2">
    <citation type="journal article" date="2022" name="Mar. Drugs">
        <title>Bioassay-Guided Fractionation Leads to the Detection of Cholic Acid Generated by the Rare Thalassomonas sp.</title>
        <authorList>
            <person name="Pheiffer F."/>
            <person name="Schneider Y.K."/>
            <person name="Hansen E.H."/>
            <person name="Andersen J.H."/>
            <person name="Isaksson J."/>
            <person name="Busche T."/>
            <person name="R C."/>
            <person name="Kalinowski J."/>
            <person name="Zyl L.V."/>
            <person name="Trindade M."/>
        </authorList>
    </citation>
    <scope>NUCLEOTIDE SEQUENCE [LARGE SCALE GENOMIC DNA]</scope>
    <source>
        <strain evidence="1 2">A5K-106</strain>
    </source>
</reference>
<evidence type="ECO:0000313" key="1">
    <source>
        <dbReference type="EMBL" id="WDD96705.1"/>
    </source>
</evidence>
<keyword evidence="2" id="KW-1185">Reference proteome</keyword>
<protein>
    <submittedName>
        <fullName evidence="1">Uncharacterized protein</fullName>
    </submittedName>
</protein>
<sequence length="353" mass="40660">MAPAPVIKSVIESHFDEASDCYADLLGTENTRQFAQYRHQLYQRLMANLEGLVLSGDYGWSLCQQSLENEANRADEHFVVAFLAFEFNDIRYVKNMLGNAFIDSRFFKATSDALCWHTWQKAQFWANQFSRSEKINDRLLGLRAFRYHQKQAPLSLSLKTAVETCFNGQHKIARDFLLTDVITDKDTELLPVLNPFINDELSTGNFNLICKCISLQGFQLIDRLLPFISQQNTNQENAVAFVFSRIAKPKRCQWLNFLKAHPDDIRLLLIAIGAMADSQYLDWVIRQMDNPEHARLAGKTFSLLTGIDLNEKGWTLNDASLDQAWLAYDFDESFDWPDKSQIIANRATWQNNH</sequence>
<dbReference type="KEGG" id="tact:SG35_015100"/>
<proteinExistence type="predicted"/>
<gene>
    <name evidence="1" type="ORF">SG35_015100</name>
</gene>
<organism evidence="1 2">
    <name type="scientific">Thalassomonas actiniarum</name>
    <dbReference type="NCBI Taxonomy" id="485447"/>
    <lineage>
        <taxon>Bacteria</taxon>
        <taxon>Pseudomonadati</taxon>
        <taxon>Pseudomonadota</taxon>
        <taxon>Gammaproteobacteria</taxon>
        <taxon>Alteromonadales</taxon>
        <taxon>Colwelliaceae</taxon>
        <taxon>Thalassomonas</taxon>
    </lineage>
</organism>
<name>A0AAE9YIJ0_9GAMM</name>
<dbReference type="RefSeq" id="WP_044834637.1">
    <property type="nucleotide sequence ID" value="NZ_CP059735.1"/>
</dbReference>
<accession>A0AAE9YIJ0</accession>
<evidence type="ECO:0000313" key="2">
    <source>
        <dbReference type="Proteomes" id="UP000032568"/>
    </source>
</evidence>
<reference evidence="1 2" key="1">
    <citation type="journal article" date="2015" name="Genome Announc.">
        <title>Draft Genome Sequences of Marine Isolates of Thalassomonas viridans and Thalassomonas actiniarum.</title>
        <authorList>
            <person name="Olonade I."/>
            <person name="van Zyl L.J."/>
            <person name="Trindade M."/>
        </authorList>
    </citation>
    <scope>NUCLEOTIDE SEQUENCE [LARGE SCALE GENOMIC DNA]</scope>
    <source>
        <strain evidence="1 2">A5K-106</strain>
    </source>
</reference>